<keyword evidence="4" id="KW-1185">Reference proteome</keyword>
<accession>A0A3P5Y325</accession>
<dbReference type="SMR" id="A0A3P5Y325"/>
<sequence length="146" mass="16796">MKPESKKKRIPIKQGEEGDDFSFNLSSLKEVIEDCTNEKKKTSSTKNLLDMSSLSQALSLVKRKIIRKERLRHQRRKRRAVVKIVTKADPATDALIQLLDIAKIQHEEEVLKDSNLHNSNIEPTRACTEPQLCTLNQEMDILDLFN</sequence>
<proteinExistence type="predicted"/>
<reference evidence="4" key="2">
    <citation type="journal article" date="2018" name="Hortic Res">
        <title>Improved Brassica rapa reference genome by single-molecule sequencing and chromosome conformation capture technologies.</title>
        <authorList>
            <person name="Zhang L."/>
            <person name="Cai X."/>
            <person name="Wu J."/>
            <person name="Liu M."/>
            <person name="Grob S."/>
            <person name="Cheng F."/>
            <person name="Liang J."/>
            <person name="Cai C."/>
            <person name="Liu Z."/>
            <person name="Liu B."/>
            <person name="Wang F."/>
            <person name="Li S."/>
            <person name="Liu F."/>
            <person name="Li X."/>
            <person name="Cheng L."/>
            <person name="Yang W."/>
            <person name="Li M.H."/>
            <person name="Grossniklaus U."/>
            <person name="Zheng H."/>
            <person name="Wang X."/>
        </authorList>
    </citation>
    <scope>NUCLEOTIDE SEQUENCE [LARGE SCALE GENOMIC DNA]</scope>
    <source>
        <strain evidence="4">cv. Chiifu-401-42</strain>
    </source>
</reference>
<dbReference type="EMBL" id="LS974625">
    <property type="protein sequence ID" value="CAG7859556.1"/>
    <property type="molecule type" value="Genomic_DNA"/>
</dbReference>
<dbReference type="EMBL" id="LR031568">
    <property type="protein sequence ID" value="VDC58084.1"/>
    <property type="molecule type" value="Genomic_DNA"/>
</dbReference>
<evidence type="ECO:0000313" key="3">
    <source>
        <dbReference type="EnsemblPlants" id="Bra037324.1-P"/>
    </source>
</evidence>
<reference evidence="4" key="1">
    <citation type="journal article" date="2011" name="Nat. Genet.">
        <title>The genome of the mesopolyploid crop species Brassica rapa.</title>
        <authorList>
            <consortium name="Brassica rapa Genome Sequencing Project Consortium"/>
            <person name="Wang X."/>
            <person name="Wang H."/>
            <person name="Wang J."/>
            <person name="Sun R."/>
            <person name="Wu J."/>
            <person name="Liu S."/>
            <person name="Bai Y."/>
            <person name="Mun J.H."/>
            <person name="Bancroft I."/>
            <person name="Cheng F."/>
            <person name="Huang S."/>
            <person name="Li X."/>
            <person name="Hua W."/>
            <person name="Wang J."/>
            <person name="Wang X."/>
            <person name="Freeling M."/>
            <person name="Pires J.C."/>
            <person name="Paterson A.H."/>
            <person name="Chalhoub B."/>
            <person name="Wang B."/>
            <person name="Hayward A."/>
            <person name="Sharpe A.G."/>
            <person name="Park B.S."/>
            <person name="Weisshaar B."/>
            <person name="Liu B."/>
            <person name="Li B."/>
            <person name="Liu B."/>
            <person name="Tong C."/>
            <person name="Song C."/>
            <person name="Duran C."/>
            <person name="Peng C."/>
            <person name="Geng C."/>
            <person name="Koh C."/>
            <person name="Lin C."/>
            <person name="Edwards D."/>
            <person name="Mu D."/>
            <person name="Shen D."/>
            <person name="Soumpourou E."/>
            <person name="Li F."/>
            <person name="Fraser F."/>
            <person name="Conant G."/>
            <person name="Lassalle G."/>
            <person name="King G.J."/>
            <person name="Bonnema G."/>
            <person name="Tang H."/>
            <person name="Wang H."/>
            <person name="Belcram H."/>
            <person name="Zhou H."/>
            <person name="Hirakawa H."/>
            <person name="Abe H."/>
            <person name="Guo H."/>
            <person name="Wang H."/>
            <person name="Jin H."/>
            <person name="Parkin I.A."/>
            <person name="Batley J."/>
            <person name="Kim J.S."/>
            <person name="Just J."/>
            <person name="Li J."/>
            <person name="Xu J."/>
            <person name="Deng J."/>
            <person name="Kim J.A."/>
            <person name="Li J."/>
            <person name="Yu J."/>
            <person name="Meng J."/>
            <person name="Wang J."/>
            <person name="Min J."/>
            <person name="Poulain J."/>
            <person name="Wang J."/>
            <person name="Hatakeyama K."/>
            <person name="Wu K."/>
            <person name="Wang L."/>
            <person name="Fang L."/>
            <person name="Trick M."/>
            <person name="Links M.G."/>
            <person name="Zhao M."/>
            <person name="Jin M."/>
            <person name="Ramchiary N."/>
            <person name="Drou N."/>
            <person name="Berkman P.J."/>
            <person name="Cai Q."/>
            <person name="Huang Q."/>
            <person name="Li R."/>
            <person name="Tabata S."/>
            <person name="Cheng S."/>
            <person name="Zhang S."/>
            <person name="Zhang S."/>
            <person name="Huang S."/>
            <person name="Sato S."/>
            <person name="Sun S."/>
            <person name="Kwon S.J."/>
            <person name="Choi S.R."/>
            <person name="Lee T.H."/>
            <person name="Fan W."/>
            <person name="Zhao X."/>
            <person name="Tan X."/>
            <person name="Xu X."/>
            <person name="Wang Y."/>
            <person name="Qiu Y."/>
            <person name="Yin Y."/>
            <person name="Li Y."/>
            <person name="Du Y."/>
            <person name="Liao Y."/>
            <person name="Lim Y."/>
            <person name="Narusaka Y."/>
            <person name="Wang Y."/>
            <person name="Wang Z."/>
            <person name="Li Z."/>
            <person name="Wang Z."/>
            <person name="Xiong Z."/>
            <person name="Zhang Z."/>
        </authorList>
    </citation>
    <scope>NUCLEOTIDE SEQUENCE [LARGE SCALE GENOMIC DNA]</scope>
    <source>
        <strain evidence="4">cv. Chiifu-401-42</strain>
    </source>
</reference>
<dbReference type="AlphaFoldDB" id="A0A3P5Y325"/>
<dbReference type="Proteomes" id="UP000694005">
    <property type="component" value="Chromosome A09"/>
</dbReference>
<evidence type="ECO:0000313" key="4">
    <source>
        <dbReference type="Proteomes" id="UP000011750"/>
    </source>
</evidence>
<dbReference type="Gramene" id="A09p00230.2_BraZ1">
    <property type="protein sequence ID" value="A09p00230.2_BraZ1.CDS.1"/>
    <property type="gene ID" value="A09g00230.2_BraZ1"/>
</dbReference>
<reference evidence="3" key="4">
    <citation type="submission" date="2023-03" db="UniProtKB">
        <authorList>
            <consortium name="EnsemblPlants"/>
        </authorList>
    </citation>
    <scope>IDENTIFICATION</scope>
    <source>
        <strain evidence="3">cv. Chiifu-401-42</strain>
    </source>
</reference>
<name>A0A3P5Y325_BRACM</name>
<protein>
    <submittedName>
        <fullName evidence="2 3">Uncharacterized protein</fullName>
    </submittedName>
</protein>
<organism evidence="2">
    <name type="scientific">Brassica campestris</name>
    <name type="common">Field mustard</name>
    <dbReference type="NCBI Taxonomy" id="3711"/>
    <lineage>
        <taxon>Eukaryota</taxon>
        <taxon>Viridiplantae</taxon>
        <taxon>Streptophyta</taxon>
        <taxon>Embryophyta</taxon>
        <taxon>Tracheophyta</taxon>
        <taxon>Spermatophyta</taxon>
        <taxon>Magnoliopsida</taxon>
        <taxon>eudicotyledons</taxon>
        <taxon>Gunneridae</taxon>
        <taxon>Pentapetalae</taxon>
        <taxon>rosids</taxon>
        <taxon>malvids</taxon>
        <taxon>Brassicales</taxon>
        <taxon>Brassicaceae</taxon>
        <taxon>Brassiceae</taxon>
        <taxon>Brassica</taxon>
    </lineage>
</organism>
<evidence type="ECO:0000313" key="1">
    <source>
        <dbReference type="EMBL" id="CAG7859556.1"/>
    </source>
</evidence>
<evidence type="ECO:0000313" key="2">
    <source>
        <dbReference type="EMBL" id="VDC58084.1"/>
    </source>
</evidence>
<reference evidence="2" key="3">
    <citation type="submission" date="2018-11" db="EMBL/GenBank/DDBJ databases">
        <authorList>
            <consortium name="Genoscope - CEA"/>
            <person name="William W."/>
        </authorList>
    </citation>
    <scope>NUCLEOTIDE SEQUENCE</scope>
</reference>
<dbReference type="HOGENOM" id="CLU_1780066_0_0_1"/>
<dbReference type="Gramene" id="Bra037324.1">
    <property type="protein sequence ID" value="Bra037324.1-P"/>
    <property type="gene ID" value="Bra037324"/>
</dbReference>
<accession>M4F8B2</accession>
<dbReference type="Proteomes" id="UP000011750">
    <property type="component" value="Chromosome A09"/>
</dbReference>
<dbReference type="EnsemblPlants" id="Bra037324.1">
    <property type="protein sequence ID" value="Bra037324.1-P"/>
    <property type="gene ID" value="Bra037324"/>
</dbReference>
<gene>
    <name evidence="2" type="ORF">BRAA09T35695Z</name>
    <name evidence="1" type="ORF">BRAPAZ1V2_A09P00230.2</name>
</gene>